<accession>A0ABP4BVV5</accession>
<evidence type="ECO:0000256" key="5">
    <source>
        <dbReference type="ARBA" id="ARBA00023239"/>
    </source>
</evidence>
<evidence type="ECO:0000256" key="2">
    <source>
        <dbReference type="ARBA" id="ARBA00006472"/>
    </source>
</evidence>
<dbReference type="InterPro" id="IPR001533">
    <property type="entry name" value="Pterin_deHydtase"/>
</dbReference>
<keyword evidence="7" id="KW-1185">Reference proteome</keyword>
<protein>
    <recommendedName>
        <fullName evidence="4">Putative pterin-4-alpha-carbinolamine dehydratase</fullName>
        <ecNumber evidence="3">4.2.1.96</ecNumber>
    </recommendedName>
</protein>
<proteinExistence type="inferred from homology"/>
<dbReference type="EMBL" id="BAAAHH010000016">
    <property type="protein sequence ID" value="GAA0955509.1"/>
    <property type="molecule type" value="Genomic_DNA"/>
</dbReference>
<dbReference type="Pfam" id="PF01329">
    <property type="entry name" value="Pterin_4a"/>
    <property type="match status" value="1"/>
</dbReference>
<comment type="caution">
    <text evidence="6">The sequence shown here is derived from an EMBL/GenBank/DDBJ whole genome shotgun (WGS) entry which is preliminary data.</text>
</comment>
<evidence type="ECO:0000256" key="1">
    <source>
        <dbReference type="ARBA" id="ARBA00001554"/>
    </source>
</evidence>
<dbReference type="Gene3D" id="3.30.1360.20">
    <property type="entry name" value="Transcriptional coactivator/pterin dehydratase"/>
    <property type="match status" value="1"/>
</dbReference>
<dbReference type="InterPro" id="IPR036428">
    <property type="entry name" value="PCD_sf"/>
</dbReference>
<keyword evidence="5" id="KW-0456">Lyase</keyword>
<comment type="similarity">
    <text evidence="2">Belongs to the pterin-4-alpha-carbinolamine dehydratase family.</text>
</comment>
<evidence type="ECO:0000256" key="4">
    <source>
        <dbReference type="ARBA" id="ARBA00021735"/>
    </source>
</evidence>
<dbReference type="PANTHER" id="PTHR12599">
    <property type="entry name" value="PTERIN-4-ALPHA-CARBINOLAMINE DEHYDRATASE"/>
    <property type="match status" value="1"/>
</dbReference>
<organism evidence="6 7">
    <name type="scientific">Actinocorallia libanotica</name>
    <dbReference type="NCBI Taxonomy" id="46162"/>
    <lineage>
        <taxon>Bacteria</taxon>
        <taxon>Bacillati</taxon>
        <taxon>Actinomycetota</taxon>
        <taxon>Actinomycetes</taxon>
        <taxon>Streptosporangiales</taxon>
        <taxon>Thermomonosporaceae</taxon>
        <taxon>Actinocorallia</taxon>
    </lineage>
</organism>
<reference evidence="7" key="1">
    <citation type="journal article" date="2019" name="Int. J. Syst. Evol. Microbiol.">
        <title>The Global Catalogue of Microorganisms (GCM) 10K type strain sequencing project: providing services to taxonomists for standard genome sequencing and annotation.</title>
        <authorList>
            <consortium name="The Broad Institute Genomics Platform"/>
            <consortium name="The Broad Institute Genome Sequencing Center for Infectious Disease"/>
            <person name="Wu L."/>
            <person name="Ma J."/>
        </authorList>
    </citation>
    <scope>NUCLEOTIDE SEQUENCE [LARGE SCALE GENOMIC DNA]</scope>
    <source>
        <strain evidence="7">JCM 10696</strain>
    </source>
</reference>
<sequence length="77" mass="8494">MGQQWENTGHALVREFVFADFAGAMAFVNRVAQVAEELNHHPDITIRWNKVTLTLSTHASGGLTGRDFQLAEALDAL</sequence>
<dbReference type="NCBIfam" id="NF002017">
    <property type="entry name" value="PRK00823.1-2"/>
    <property type="match status" value="1"/>
</dbReference>
<dbReference type="SUPFAM" id="SSF55248">
    <property type="entry name" value="PCD-like"/>
    <property type="match status" value="1"/>
</dbReference>
<dbReference type="CDD" id="cd00488">
    <property type="entry name" value="PCD_DCoH"/>
    <property type="match status" value="1"/>
</dbReference>
<dbReference type="RefSeq" id="WP_344242423.1">
    <property type="nucleotide sequence ID" value="NZ_BAAAHH010000016.1"/>
</dbReference>
<dbReference type="Proteomes" id="UP001500665">
    <property type="component" value="Unassembled WGS sequence"/>
</dbReference>
<evidence type="ECO:0000313" key="7">
    <source>
        <dbReference type="Proteomes" id="UP001500665"/>
    </source>
</evidence>
<dbReference type="EC" id="4.2.1.96" evidence="3"/>
<comment type="catalytic activity">
    <reaction evidence="1">
        <text>(4aS,6R)-4a-hydroxy-L-erythro-5,6,7,8-tetrahydrobiopterin = (6R)-L-erythro-6,7-dihydrobiopterin + H2O</text>
        <dbReference type="Rhea" id="RHEA:11920"/>
        <dbReference type="ChEBI" id="CHEBI:15377"/>
        <dbReference type="ChEBI" id="CHEBI:15642"/>
        <dbReference type="ChEBI" id="CHEBI:43120"/>
        <dbReference type="EC" id="4.2.1.96"/>
    </reaction>
</comment>
<name>A0ABP4BVV5_9ACTN</name>
<evidence type="ECO:0000256" key="3">
    <source>
        <dbReference type="ARBA" id="ARBA00013252"/>
    </source>
</evidence>
<gene>
    <name evidence="6" type="ORF">GCM10009550_40460</name>
</gene>
<dbReference type="PANTHER" id="PTHR12599:SF0">
    <property type="entry name" value="PTERIN-4-ALPHA-CARBINOLAMINE DEHYDRATASE"/>
    <property type="match status" value="1"/>
</dbReference>
<evidence type="ECO:0000313" key="6">
    <source>
        <dbReference type="EMBL" id="GAA0955509.1"/>
    </source>
</evidence>